<dbReference type="InterPro" id="IPR029044">
    <property type="entry name" value="Nucleotide-diphossugar_trans"/>
</dbReference>
<keyword evidence="3" id="KW-0808">Transferase</keyword>
<dbReference type="GO" id="GO:0016740">
    <property type="term" value="F:transferase activity"/>
    <property type="evidence" value="ECO:0007669"/>
    <property type="project" value="UniProtKB-KW"/>
</dbReference>
<dbReference type="InterPro" id="IPR001173">
    <property type="entry name" value="Glyco_trans_2-like"/>
</dbReference>
<dbReference type="PANTHER" id="PTHR43630">
    <property type="entry name" value="POLY-BETA-1,6-N-ACETYL-D-GLUCOSAMINE SYNTHASE"/>
    <property type="match status" value="1"/>
</dbReference>
<evidence type="ECO:0000256" key="1">
    <source>
        <dbReference type="ARBA" id="ARBA00038494"/>
    </source>
</evidence>
<evidence type="ECO:0000313" key="3">
    <source>
        <dbReference type="EMBL" id="PJG85917.1"/>
    </source>
</evidence>
<gene>
    <name evidence="3" type="ORF">CVP05_04060</name>
</gene>
<reference evidence="3 4" key="1">
    <citation type="submission" date="2017-11" db="EMBL/GenBank/DDBJ databases">
        <title>Reclassification of Bisgaard taxon 7 as Conservatibacter flavescens gen. nov., sp. nov.</title>
        <authorList>
            <person name="Christensen H."/>
        </authorList>
    </citation>
    <scope>NUCLEOTIDE SEQUENCE [LARGE SCALE GENOMIC DNA]</scope>
    <source>
        <strain evidence="3 4">7_4</strain>
    </source>
</reference>
<dbReference type="Gene3D" id="3.90.550.10">
    <property type="entry name" value="Spore Coat Polysaccharide Biosynthesis Protein SpsA, Chain A"/>
    <property type="match status" value="1"/>
</dbReference>
<protein>
    <submittedName>
        <fullName evidence="3">Glycosyl transferase</fullName>
    </submittedName>
</protein>
<dbReference type="SUPFAM" id="SSF53448">
    <property type="entry name" value="Nucleotide-diphospho-sugar transferases"/>
    <property type="match status" value="1"/>
</dbReference>
<feature type="domain" description="Glycosyltransferase 2-like" evidence="2">
    <location>
        <begin position="8"/>
        <end position="98"/>
    </location>
</feature>
<comment type="similarity">
    <text evidence="1">Belongs to the glycosyltransferase 2 family. WaaE/KdtX subfamily.</text>
</comment>
<evidence type="ECO:0000313" key="4">
    <source>
        <dbReference type="Proteomes" id="UP000229329"/>
    </source>
</evidence>
<name>A0A2M8S462_9PAST</name>
<dbReference type="EMBL" id="PHHA01000005">
    <property type="protein sequence ID" value="PJG85917.1"/>
    <property type="molecule type" value="Genomic_DNA"/>
</dbReference>
<dbReference type="Pfam" id="PF00535">
    <property type="entry name" value="Glycos_transf_2"/>
    <property type="match status" value="1"/>
</dbReference>
<proteinExistence type="inferred from homology"/>
<dbReference type="PANTHER" id="PTHR43630:SF2">
    <property type="entry name" value="GLYCOSYLTRANSFERASE"/>
    <property type="match status" value="1"/>
</dbReference>
<dbReference type="InterPro" id="IPR011990">
    <property type="entry name" value="TPR-like_helical_dom_sf"/>
</dbReference>
<evidence type="ECO:0000259" key="2">
    <source>
        <dbReference type="Pfam" id="PF00535"/>
    </source>
</evidence>
<accession>A0A2M8S462</accession>
<dbReference type="SUPFAM" id="SSF48452">
    <property type="entry name" value="TPR-like"/>
    <property type="match status" value="1"/>
</dbReference>
<dbReference type="RefSeq" id="WP_100288302.1">
    <property type="nucleotide sequence ID" value="NZ_PHHA01000005.1"/>
</dbReference>
<dbReference type="Gene3D" id="1.25.40.10">
    <property type="entry name" value="Tetratricopeptide repeat domain"/>
    <property type="match status" value="1"/>
</dbReference>
<organism evidence="3 4">
    <name type="scientific">Conservatibacter flavescens</name>
    <dbReference type="NCBI Taxonomy" id="28161"/>
    <lineage>
        <taxon>Bacteria</taxon>
        <taxon>Pseudomonadati</taxon>
        <taxon>Pseudomonadota</taxon>
        <taxon>Gammaproteobacteria</taxon>
        <taxon>Pasteurellales</taxon>
        <taxon>Pasteurellaceae</taxon>
        <taxon>Conservatibacter</taxon>
    </lineage>
</organism>
<dbReference type="Proteomes" id="UP000229329">
    <property type="component" value="Unassembled WGS sequence"/>
</dbReference>
<sequence>MTRICLNMIVKNEGGIIRETLNNILAHIPLDYWVICDTGSTDNTREEIVDFFTARQIPGELHQDDWQDFAHNRNLALQRCVGKSDYVLIFDADDRFEGHMELPTLSHDMYYLQLSNGGGGHVTYYRALLVKNHGQWYWRGVLHEFLALRQSGDMNIGYIKGDYVVVSGRFGARSQQANKYLQDAHILKKAFEGPDDEDLKPRYAFYCAQSYRDAGHYEQAAKWYLTRIQLGQWREEVTCAYENLGQCYADLNLEDKALMTWLKGYDYDPTRIECLYFAVKHLRQHGHCRLGYQLAKLAKATPYPEEDVLFVKSRIYHFWIDYELSICAYYVQDFALGYQCCKHVLANNPPNNIAQTTISNLKFYKQHAAEDSRENVQQLLANIQRVLPPNPSTSQQLLLNYFSQYLE</sequence>
<comment type="caution">
    <text evidence="3">The sequence shown here is derived from an EMBL/GenBank/DDBJ whole genome shotgun (WGS) entry which is preliminary data.</text>
</comment>
<dbReference type="OrthoDB" id="9815923at2"/>
<keyword evidence="4" id="KW-1185">Reference proteome</keyword>
<dbReference type="AlphaFoldDB" id="A0A2M8S462"/>